<dbReference type="SUPFAM" id="SSF48264">
    <property type="entry name" value="Cytochrome P450"/>
    <property type="match status" value="1"/>
</dbReference>
<evidence type="ECO:0000256" key="7">
    <source>
        <dbReference type="ARBA" id="ARBA00023002"/>
    </source>
</evidence>
<comment type="similarity">
    <text evidence="2">Belongs to the cytochrome P450 family.</text>
</comment>
<keyword evidence="8" id="KW-0408">Iron</keyword>
<dbReference type="Proteomes" id="UP001652660">
    <property type="component" value="Chromosome 1c"/>
</dbReference>
<dbReference type="GO" id="GO:0020037">
    <property type="term" value="F:heme binding"/>
    <property type="evidence" value="ECO:0007669"/>
    <property type="project" value="InterPro"/>
</dbReference>
<proteinExistence type="inferred from homology"/>
<dbReference type="RefSeq" id="XP_027120023.2">
    <property type="nucleotide sequence ID" value="XM_027264222.2"/>
</dbReference>
<dbReference type="InterPro" id="IPR036396">
    <property type="entry name" value="Cyt_P450_sf"/>
</dbReference>
<evidence type="ECO:0000256" key="2">
    <source>
        <dbReference type="ARBA" id="ARBA00010617"/>
    </source>
</evidence>
<dbReference type="GO" id="GO:0004497">
    <property type="term" value="F:monooxygenase activity"/>
    <property type="evidence" value="ECO:0007669"/>
    <property type="project" value="UniProtKB-KW"/>
</dbReference>
<dbReference type="OrthoDB" id="2789670at2759"/>
<accession>A0A6P6WX68</accession>
<evidence type="ECO:0000256" key="4">
    <source>
        <dbReference type="ARBA" id="ARBA00022692"/>
    </source>
</evidence>
<dbReference type="InterPro" id="IPR001128">
    <property type="entry name" value="Cyt_P450"/>
</dbReference>
<dbReference type="GO" id="GO:0005506">
    <property type="term" value="F:iron ion binding"/>
    <property type="evidence" value="ECO:0007669"/>
    <property type="project" value="InterPro"/>
</dbReference>
<keyword evidence="4" id="KW-0812">Transmembrane</keyword>
<evidence type="ECO:0000256" key="5">
    <source>
        <dbReference type="ARBA" id="ARBA00022723"/>
    </source>
</evidence>
<evidence type="ECO:0000256" key="3">
    <source>
        <dbReference type="ARBA" id="ARBA00022617"/>
    </source>
</evidence>
<reference evidence="11" key="1">
    <citation type="journal article" date="2025" name="Foods">
        <title>Unveiling the Microbial Signatures of Arabica Coffee Cherries: Insights into Ripeness Specific Diversity, Functional Traits, and Implications for Quality and Safety.</title>
        <authorList>
            <consortium name="RefSeq"/>
            <person name="Tenea G.N."/>
            <person name="Cifuentes V."/>
            <person name="Reyes P."/>
            <person name="Cevallos-Vallejos M."/>
        </authorList>
    </citation>
    <scope>NUCLEOTIDE SEQUENCE [LARGE SCALE GENOMIC DNA]</scope>
</reference>
<protein>
    <submittedName>
        <fullName evidence="12">Cytochrome P450 76T24-like</fullName>
    </submittedName>
</protein>
<name>A0A6P6WX68_COFAR</name>
<evidence type="ECO:0000256" key="6">
    <source>
        <dbReference type="ARBA" id="ARBA00022989"/>
    </source>
</evidence>
<evidence type="ECO:0000256" key="1">
    <source>
        <dbReference type="ARBA" id="ARBA00004370"/>
    </source>
</evidence>
<dbReference type="PANTHER" id="PTHR47950">
    <property type="entry name" value="CYTOCHROME P450, FAMILY 76, SUBFAMILY C, POLYPEPTIDE 5-RELATED"/>
    <property type="match status" value="1"/>
</dbReference>
<dbReference type="GeneID" id="113736984"/>
<keyword evidence="3" id="KW-0349">Heme</keyword>
<dbReference type="GO" id="GO:0016705">
    <property type="term" value="F:oxidoreductase activity, acting on paired donors, with incorporation or reduction of molecular oxygen"/>
    <property type="evidence" value="ECO:0007669"/>
    <property type="project" value="InterPro"/>
</dbReference>
<dbReference type="PRINTS" id="PR00463">
    <property type="entry name" value="EP450I"/>
</dbReference>
<evidence type="ECO:0000256" key="9">
    <source>
        <dbReference type="ARBA" id="ARBA00023033"/>
    </source>
</evidence>
<keyword evidence="6" id="KW-1133">Transmembrane helix</keyword>
<gene>
    <name evidence="12" type="primary">LOC113736984</name>
</gene>
<dbReference type="PANTHER" id="PTHR47950:SF4">
    <property type="entry name" value="GERANIOL 8-HYDROXYLASE-LIKE"/>
    <property type="match status" value="1"/>
</dbReference>
<dbReference type="AlphaFoldDB" id="A0A6P6WX68"/>
<evidence type="ECO:0000313" key="12">
    <source>
        <dbReference type="RefSeq" id="XP_027120023.2"/>
    </source>
</evidence>
<evidence type="ECO:0000256" key="10">
    <source>
        <dbReference type="ARBA" id="ARBA00023136"/>
    </source>
</evidence>
<keyword evidence="5" id="KW-0479">Metal-binding</keyword>
<keyword evidence="10" id="KW-0472">Membrane</keyword>
<keyword evidence="7" id="KW-0560">Oxidoreductase</keyword>
<dbReference type="Gene3D" id="1.10.630.10">
    <property type="entry name" value="Cytochrome P450"/>
    <property type="match status" value="1"/>
</dbReference>
<reference evidence="12" key="2">
    <citation type="submission" date="2025-08" db="UniProtKB">
        <authorList>
            <consortium name="RefSeq"/>
        </authorList>
    </citation>
    <scope>IDENTIFICATION</scope>
    <source>
        <tissue evidence="12">Leaves</tissue>
    </source>
</reference>
<keyword evidence="9" id="KW-0503">Monooxygenase</keyword>
<sequence>MESQHWTTIRSQLSGYHHKASGAIFANYAKSISFHQKGAMLVKGSANKSCLLNISRLDVDFAQSDSISNSYSSQEMKEMVWNAAKIITCPTLVDYFPILKAIDPQGVRRRAKVHYGKLFDIMDGVIRQRSQERDTSITYLRKSDFLETLLDVNQQNGPVWSYEDMKHLIMDLLLGGTETSSVSVEWTMAELLRNPENKTKARDEIRKVIGQNKLVKESDISNLPYLQSVIKETFRLRPPSPFLIRQPQSDTEINGYVGINVQVKNRTGLDVNQLEQQLD</sequence>
<evidence type="ECO:0000256" key="8">
    <source>
        <dbReference type="ARBA" id="ARBA00023004"/>
    </source>
</evidence>
<dbReference type="GO" id="GO:0016020">
    <property type="term" value="C:membrane"/>
    <property type="evidence" value="ECO:0007669"/>
    <property type="project" value="UniProtKB-SubCell"/>
</dbReference>
<dbReference type="Pfam" id="PF00067">
    <property type="entry name" value="p450"/>
    <property type="match status" value="1"/>
</dbReference>
<dbReference type="InterPro" id="IPR002401">
    <property type="entry name" value="Cyt_P450_E_grp-I"/>
</dbReference>
<comment type="subcellular location">
    <subcellularLocation>
        <location evidence="1">Membrane</location>
    </subcellularLocation>
</comment>
<keyword evidence="11" id="KW-1185">Reference proteome</keyword>
<organism evidence="11 12">
    <name type="scientific">Coffea arabica</name>
    <name type="common">Arabian coffee</name>
    <dbReference type="NCBI Taxonomy" id="13443"/>
    <lineage>
        <taxon>Eukaryota</taxon>
        <taxon>Viridiplantae</taxon>
        <taxon>Streptophyta</taxon>
        <taxon>Embryophyta</taxon>
        <taxon>Tracheophyta</taxon>
        <taxon>Spermatophyta</taxon>
        <taxon>Magnoliopsida</taxon>
        <taxon>eudicotyledons</taxon>
        <taxon>Gunneridae</taxon>
        <taxon>Pentapetalae</taxon>
        <taxon>asterids</taxon>
        <taxon>lamiids</taxon>
        <taxon>Gentianales</taxon>
        <taxon>Rubiaceae</taxon>
        <taxon>Ixoroideae</taxon>
        <taxon>Gardenieae complex</taxon>
        <taxon>Bertiereae - Coffeeae clade</taxon>
        <taxon>Coffeeae</taxon>
        <taxon>Coffea</taxon>
    </lineage>
</organism>
<evidence type="ECO:0000313" key="11">
    <source>
        <dbReference type="Proteomes" id="UP001652660"/>
    </source>
</evidence>